<keyword evidence="1" id="KW-1133">Transmembrane helix</keyword>
<evidence type="ECO:0000256" key="1">
    <source>
        <dbReference type="SAM" id="Phobius"/>
    </source>
</evidence>
<keyword evidence="1" id="KW-0472">Membrane</keyword>
<reference evidence="2" key="2">
    <citation type="journal article" date="2015" name="Data Brief">
        <title>Shoot transcriptome of the giant reed, Arundo donax.</title>
        <authorList>
            <person name="Barrero R.A."/>
            <person name="Guerrero F.D."/>
            <person name="Moolhuijzen P."/>
            <person name="Goolsby J.A."/>
            <person name="Tidwell J."/>
            <person name="Bellgard S.E."/>
            <person name="Bellgard M.I."/>
        </authorList>
    </citation>
    <scope>NUCLEOTIDE SEQUENCE</scope>
    <source>
        <tissue evidence="2">Shoot tissue taken approximately 20 cm above the soil surface</tissue>
    </source>
</reference>
<protein>
    <submittedName>
        <fullName evidence="2">Uncharacterized protein</fullName>
    </submittedName>
</protein>
<accession>A0A0A9HXL4</accession>
<feature type="transmembrane region" description="Helical" evidence="1">
    <location>
        <begin position="21"/>
        <end position="47"/>
    </location>
</feature>
<name>A0A0A9HXL4_ARUDO</name>
<sequence length="200" mass="22722">MKCPLMSSKIEADKYRRKHTGIQVICNICAHTVYAVTITIISVSSAFRHGGIPKQWTGAYGERLPPHRARAVVGGLARREPAIADVPAVVERPPQWVRHRLLLTLSRPVPQKNTRNTPHVYQDLFYYTCDDNIVIYSSILYKNNITEINTKVTNSGGRTRGLQTNLQGTPQVIDWGQRDPRLSIFIETFRFLDLHIVFAN</sequence>
<reference evidence="2" key="1">
    <citation type="submission" date="2014-09" db="EMBL/GenBank/DDBJ databases">
        <authorList>
            <person name="Magalhaes I.L.F."/>
            <person name="Oliveira U."/>
            <person name="Santos F.R."/>
            <person name="Vidigal T.H.D.A."/>
            <person name="Brescovit A.D."/>
            <person name="Santos A.J."/>
        </authorList>
    </citation>
    <scope>NUCLEOTIDE SEQUENCE</scope>
    <source>
        <tissue evidence="2">Shoot tissue taken approximately 20 cm above the soil surface</tissue>
    </source>
</reference>
<organism evidence="2">
    <name type="scientific">Arundo donax</name>
    <name type="common">Giant reed</name>
    <name type="synonym">Donax arundinaceus</name>
    <dbReference type="NCBI Taxonomy" id="35708"/>
    <lineage>
        <taxon>Eukaryota</taxon>
        <taxon>Viridiplantae</taxon>
        <taxon>Streptophyta</taxon>
        <taxon>Embryophyta</taxon>
        <taxon>Tracheophyta</taxon>
        <taxon>Spermatophyta</taxon>
        <taxon>Magnoliopsida</taxon>
        <taxon>Liliopsida</taxon>
        <taxon>Poales</taxon>
        <taxon>Poaceae</taxon>
        <taxon>PACMAD clade</taxon>
        <taxon>Arundinoideae</taxon>
        <taxon>Arundineae</taxon>
        <taxon>Arundo</taxon>
    </lineage>
</organism>
<dbReference type="AlphaFoldDB" id="A0A0A9HXL4"/>
<proteinExistence type="predicted"/>
<dbReference type="EMBL" id="GBRH01160273">
    <property type="protein sequence ID" value="JAE37623.1"/>
    <property type="molecule type" value="Transcribed_RNA"/>
</dbReference>
<keyword evidence="1" id="KW-0812">Transmembrane</keyword>
<evidence type="ECO:0000313" key="2">
    <source>
        <dbReference type="EMBL" id="JAE37623.1"/>
    </source>
</evidence>